<reference evidence="1 2" key="1">
    <citation type="journal article" date="2022" name="ISME Commun">
        <title>Vulcanimicrobium alpinus gen. nov. sp. nov., the first cultivated representative of the candidate phylum 'Eremiobacterota', is a metabolically versatile aerobic anoxygenic phototroph.</title>
        <authorList>
            <person name="Yabe S."/>
            <person name="Muto K."/>
            <person name="Abe K."/>
            <person name="Yokota A."/>
            <person name="Staudigel H."/>
            <person name="Tebo B.M."/>
        </authorList>
    </citation>
    <scope>NUCLEOTIDE SEQUENCE [LARGE SCALE GENOMIC DNA]</scope>
    <source>
        <strain evidence="1 2">WC8-2</strain>
    </source>
</reference>
<evidence type="ECO:0008006" key="3">
    <source>
        <dbReference type="Google" id="ProtNLM"/>
    </source>
</evidence>
<gene>
    <name evidence="1" type="ORF">WPS_05230</name>
</gene>
<sequence>MKRSTFLLGAISGLSVVGTFDNVFAQALAQSPLPGLPAAADRVLLVINFQGGNDGLNTVVPFGMPEYYRYRPSIGIPQSDVLRIDDTVGLNPSLAPFKKMYDGGKVAIVQGVGYPDPDHSHFRSTEIWQTAAPKAYESTGWLGRYLDDAGLPPDNLFNAVALNNILPEVLIAKKTDVPAIDALRGYGLRSDRRTADREAFHEFVRDRSVPFRSPFLAQVAQIEDHAQRGAEELPKLVAGYKTEANYPATPLGRSLALAAQIVGSKLGTRVLYIQHGSFDTHVTQKATQDRLLADFANAITAFYDDLAAHGNDGRVLTMTFSEFGRRVAENASRGTDHGEAAPVFLIGGGVKGGLYGQHPDLSRLSMGNLAYSTDFRSVYATVLERWLGRPSVAIVGGSFATLPALA</sequence>
<dbReference type="InterPro" id="IPR010869">
    <property type="entry name" value="DUF1501"/>
</dbReference>
<dbReference type="Pfam" id="PF07394">
    <property type="entry name" value="DUF1501"/>
    <property type="match status" value="1"/>
</dbReference>
<dbReference type="KEGG" id="vab:WPS_05230"/>
<dbReference type="EMBL" id="AP025523">
    <property type="protein sequence ID" value="BDE05247.1"/>
    <property type="molecule type" value="Genomic_DNA"/>
</dbReference>
<accession>A0AAN2C960</accession>
<proteinExistence type="predicted"/>
<name>A0AAN2C960_UNVUL</name>
<evidence type="ECO:0000313" key="1">
    <source>
        <dbReference type="EMBL" id="BDE05247.1"/>
    </source>
</evidence>
<keyword evidence="2" id="KW-1185">Reference proteome</keyword>
<protein>
    <recommendedName>
        <fullName evidence="3">DUF1501 domain-containing protein</fullName>
    </recommendedName>
</protein>
<evidence type="ECO:0000313" key="2">
    <source>
        <dbReference type="Proteomes" id="UP001317532"/>
    </source>
</evidence>
<organism evidence="1 2">
    <name type="scientific">Vulcanimicrobium alpinum</name>
    <dbReference type="NCBI Taxonomy" id="3016050"/>
    <lineage>
        <taxon>Bacteria</taxon>
        <taxon>Bacillati</taxon>
        <taxon>Vulcanimicrobiota</taxon>
        <taxon>Vulcanimicrobiia</taxon>
        <taxon>Vulcanimicrobiales</taxon>
        <taxon>Vulcanimicrobiaceae</taxon>
        <taxon>Vulcanimicrobium</taxon>
    </lineage>
</organism>
<dbReference type="AlphaFoldDB" id="A0AAN2C960"/>
<dbReference type="PANTHER" id="PTHR43737:SF1">
    <property type="entry name" value="DUF1501 DOMAIN-CONTAINING PROTEIN"/>
    <property type="match status" value="1"/>
</dbReference>
<dbReference type="PANTHER" id="PTHR43737">
    <property type="entry name" value="BLL7424 PROTEIN"/>
    <property type="match status" value="1"/>
</dbReference>
<dbReference type="Proteomes" id="UP001317532">
    <property type="component" value="Chromosome"/>
</dbReference>
<dbReference type="RefSeq" id="WP_317996305.1">
    <property type="nucleotide sequence ID" value="NZ_AP025523.1"/>
</dbReference>